<evidence type="ECO:0000256" key="1">
    <source>
        <dbReference type="SAM" id="MobiDB-lite"/>
    </source>
</evidence>
<proteinExistence type="predicted"/>
<feature type="transmembrane region" description="Helical" evidence="2">
    <location>
        <begin position="21"/>
        <end position="41"/>
    </location>
</feature>
<reference evidence="3 4" key="1">
    <citation type="submission" date="2024-09" db="EMBL/GenBank/DDBJ databases">
        <authorList>
            <person name="Pan X."/>
        </authorList>
    </citation>
    <scope>NUCLEOTIDE SEQUENCE [LARGE SCALE GENOMIC DNA]</scope>
    <source>
        <strain evidence="3 4">B2969</strain>
    </source>
</reference>
<dbReference type="RefSeq" id="WP_396639931.1">
    <property type="nucleotide sequence ID" value="NZ_JBIQWL010000002.1"/>
</dbReference>
<sequence length="502" mass="53983">MDSTGPLQFESLRFPAEPSRLAMATVCVVCVSAVSVVWLIVIDVSSFVAGAIGLVISLGVLWIATQFVRLRRLGDAVLVGSGTFPYVQDAVEEVRRMLQYDRRVDIFVVPNLSPRIQRTSYFGIRVLLIEGGAIADMTTPDRRPELLFLLGTYFGAFKAKHDRQALAELVLDNAGMRKVLMPFVAPWLRATVYTGDQIAYACTRDFRASLAAVFRVLVGRELSDELEASGLILQAGRVSRSHVLRVAEIFRSQPHAINRFVNLLRFAQQVDPDAVLEFRAGLSPEANRILDEALARIARIGRSTSGVTWVTVGVIAVSAILAGVGIQAMPGQAQASEDEIAVDAPESPEQPTDPVTPSQDPIELLVAVVPPSVAEGCAELSLPAPQLTSGLVAAIGCSGTASADFDGLELYAYDSTEGVATAFAAWIGDLPEGSCGGQGWSAWTDGDDIERGALACYYTSADAVALWTYDTTHVLVIASDPSMSLDEAYLRWQYAASRLALV</sequence>
<dbReference type="Proteomes" id="UP001610861">
    <property type="component" value="Unassembled WGS sequence"/>
</dbReference>
<name>A0ABW7Q558_9MICO</name>
<evidence type="ECO:0000256" key="2">
    <source>
        <dbReference type="SAM" id="Phobius"/>
    </source>
</evidence>
<organism evidence="3 4">
    <name type="scientific">Microbacterium alkaliflavum</name>
    <dbReference type="NCBI Taxonomy" id="3248839"/>
    <lineage>
        <taxon>Bacteria</taxon>
        <taxon>Bacillati</taxon>
        <taxon>Actinomycetota</taxon>
        <taxon>Actinomycetes</taxon>
        <taxon>Micrococcales</taxon>
        <taxon>Microbacteriaceae</taxon>
        <taxon>Microbacterium</taxon>
    </lineage>
</organism>
<gene>
    <name evidence="3" type="ORF">ACH3VR_06420</name>
</gene>
<feature type="transmembrane region" description="Helical" evidence="2">
    <location>
        <begin position="47"/>
        <end position="64"/>
    </location>
</feature>
<dbReference type="EMBL" id="JBIQWL010000002">
    <property type="protein sequence ID" value="MFH8249984.1"/>
    <property type="molecule type" value="Genomic_DNA"/>
</dbReference>
<evidence type="ECO:0008006" key="5">
    <source>
        <dbReference type="Google" id="ProtNLM"/>
    </source>
</evidence>
<accession>A0ABW7Q558</accession>
<keyword evidence="4" id="KW-1185">Reference proteome</keyword>
<comment type="caution">
    <text evidence="3">The sequence shown here is derived from an EMBL/GenBank/DDBJ whole genome shotgun (WGS) entry which is preliminary data.</text>
</comment>
<evidence type="ECO:0000313" key="4">
    <source>
        <dbReference type="Proteomes" id="UP001610861"/>
    </source>
</evidence>
<keyword evidence="2" id="KW-0472">Membrane</keyword>
<feature type="compositionally biased region" description="Polar residues" evidence="1">
    <location>
        <begin position="349"/>
        <end position="358"/>
    </location>
</feature>
<keyword evidence="2" id="KW-1133">Transmembrane helix</keyword>
<evidence type="ECO:0000313" key="3">
    <source>
        <dbReference type="EMBL" id="MFH8249984.1"/>
    </source>
</evidence>
<protein>
    <recommendedName>
        <fullName evidence="5">Peptidase M48 domain-containing protein</fullName>
    </recommendedName>
</protein>
<keyword evidence="2" id="KW-0812">Transmembrane</keyword>
<feature type="region of interest" description="Disordered" evidence="1">
    <location>
        <begin position="335"/>
        <end position="358"/>
    </location>
</feature>